<keyword evidence="1 3" id="KW-0663">Pyridoxal phosphate</keyword>
<dbReference type="EMBL" id="MDTU01000001">
    <property type="protein sequence ID" value="ODN42429.1"/>
    <property type="molecule type" value="Genomic_DNA"/>
</dbReference>
<evidence type="ECO:0000313" key="4">
    <source>
        <dbReference type="EMBL" id="ODN42429.1"/>
    </source>
</evidence>
<dbReference type="RefSeq" id="WP_069312226.1">
    <property type="nucleotide sequence ID" value="NZ_MDTU01000001.1"/>
</dbReference>
<dbReference type="SUPFAM" id="SSF53383">
    <property type="entry name" value="PLP-dependent transferases"/>
    <property type="match status" value="1"/>
</dbReference>
<evidence type="ECO:0000256" key="2">
    <source>
        <dbReference type="ARBA" id="ARBA00037999"/>
    </source>
</evidence>
<organism evidence="4 5">
    <name type="scientific">Piscirickettsia litoralis</name>
    <dbReference type="NCBI Taxonomy" id="1891921"/>
    <lineage>
        <taxon>Bacteria</taxon>
        <taxon>Pseudomonadati</taxon>
        <taxon>Pseudomonadota</taxon>
        <taxon>Gammaproteobacteria</taxon>
        <taxon>Thiotrichales</taxon>
        <taxon>Piscirickettsiaceae</taxon>
        <taxon>Piscirickettsia</taxon>
    </lineage>
</organism>
<dbReference type="Gene3D" id="3.90.1150.10">
    <property type="entry name" value="Aspartate Aminotransferase, domain 1"/>
    <property type="match status" value="1"/>
</dbReference>
<reference evidence="4 5" key="1">
    <citation type="submission" date="2016-08" db="EMBL/GenBank/DDBJ databases">
        <title>Draft genome sequence of Candidatus Piscirickettsia litoralis, from seawater.</title>
        <authorList>
            <person name="Wan X."/>
            <person name="Lee A.J."/>
            <person name="Hou S."/>
            <person name="Donachie S.P."/>
        </authorList>
    </citation>
    <scope>NUCLEOTIDE SEQUENCE [LARGE SCALE GENOMIC DNA]</scope>
    <source>
        <strain evidence="4 5">Y2</strain>
    </source>
</reference>
<keyword evidence="5" id="KW-1185">Reference proteome</keyword>
<comment type="caution">
    <text evidence="4">The sequence shown here is derived from an EMBL/GenBank/DDBJ whole genome shotgun (WGS) entry which is preliminary data.</text>
</comment>
<name>A0ABX3A1B6_9GAMM</name>
<evidence type="ECO:0000256" key="3">
    <source>
        <dbReference type="RuleBase" id="RU004508"/>
    </source>
</evidence>
<dbReference type="Gene3D" id="3.40.640.10">
    <property type="entry name" value="Type I PLP-dependent aspartate aminotransferase-like (Major domain)"/>
    <property type="match status" value="1"/>
</dbReference>
<dbReference type="CDD" id="cd00616">
    <property type="entry name" value="AHBA_syn"/>
    <property type="match status" value="1"/>
</dbReference>
<proteinExistence type="inferred from homology"/>
<dbReference type="InterPro" id="IPR015421">
    <property type="entry name" value="PyrdxlP-dep_Trfase_major"/>
</dbReference>
<protein>
    <submittedName>
        <fullName evidence="4">UDP-4-amino-4, 6-dideoxy-N-acetyl-beta-L-altrosamine transaminase</fullName>
    </submittedName>
</protein>
<dbReference type="InterPro" id="IPR015422">
    <property type="entry name" value="PyrdxlP-dep_Trfase_small"/>
</dbReference>
<dbReference type="Pfam" id="PF01041">
    <property type="entry name" value="DegT_DnrJ_EryC1"/>
    <property type="match status" value="1"/>
</dbReference>
<evidence type="ECO:0000313" key="5">
    <source>
        <dbReference type="Proteomes" id="UP000094329"/>
    </source>
</evidence>
<sequence length="384" mass="42959">MTQPFLPFVKPSISEAAIEEVSDSIRSGWLTTGPKVKRFEAALAEYVNAPTALTVSSATAGLHLVLAAMELSSGDEVITTPLTFVATANSIVAAGARPRFVDVDPKTFNLDINQVESAINERTRAIMPVHFAGLSVDLDPLYELAKKHNLRVIEDAAHAIGSDYKNQKIGSFGDIQVFSFHPNKNMTTGEGGAIICRDEKLAKKIQVLRFHGIDREAWNRFSKEGSQDYEVVAPGFKYNMMDIQAALGLHQLPELDGFIRDRAVIAERYLQELANWREWQLPENGHYENLHAWHIFTPLIQECAGMSRDQFVDAMKAHNIGIGVHWPRPVHLYAYYRESLGHQEGDFPHAENIMSRIVSLPMFPGMTSAEQDRVITAMNDVFKR</sequence>
<gene>
    <name evidence="4" type="ORF">BGC07_05125</name>
</gene>
<dbReference type="PANTHER" id="PTHR30244">
    <property type="entry name" value="TRANSAMINASE"/>
    <property type="match status" value="1"/>
</dbReference>
<accession>A0ABX3A1B6</accession>
<dbReference type="PIRSF" id="PIRSF000390">
    <property type="entry name" value="PLP_StrS"/>
    <property type="match status" value="1"/>
</dbReference>
<comment type="similarity">
    <text evidence="2 3">Belongs to the DegT/DnrJ/EryC1 family.</text>
</comment>
<dbReference type="Proteomes" id="UP000094329">
    <property type="component" value="Unassembled WGS sequence"/>
</dbReference>
<dbReference type="InterPro" id="IPR000653">
    <property type="entry name" value="DegT/StrS_aminotransferase"/>
</dbReference>
<dbReference type="PANTHER" id="PTHR30244:SF34">
    <property type="entry name" value="DTDP-4-AMINO-4,6-DIDEOXYGALACTOSE TRANSAMINASE"/>
    <property type="match status" value="1"/>
</dbReference>
<dbReference type="InterPro" id="IPR015424">
    <property type="entry name" value="PyrdxlP-dep_Trfase"/>
</dbReference>
<evidence type="ECO:0000256" key="1">
    <source>
        <dbReference type="ARBA" id="ARBA00022898"/>
    </source>
</evidence>